<evidence type="ECO:0000313" key="1">
    <source>
        <dbReference type="EMBL" id="PPK40397.1"/>
    </source>
</evidence>
<organism evidence="1 2">
    <name type="scientific">Pseudomonas laurylsulfatiphila</name>
    <dbReference type="NCBI Taxonomy" id="2011015"/>
    <lineage>
        <taxon>Bacteria</taxon>
        <taxon>Pseudomonadati</taxon>
        <taxon>Pseudomonadota</taxon>
        <taxon>Gammaproteobacteria</taxon>
        <taxon>Pseudomonadales</taxon>
        <taxon>Pseudomonadaceae</taxon>
        <taxon>Pseudomonas</taxon>
    </lineage>
</organism>
<sequence>MGNIDACTPRWRWIEPEVARRLSGTVTTDRICRRVAPKGRLSRLRRIGREIVESWQLMLV</sequence>
<dbReference type="RefSeq" id="WP_104447590.1">
    <property type="nucleotide sequence ID" value="NZ_JBLZZR010000274.1"/>
</dbReference>
<dbReference type="Proteomes" id="UP000238541">
    <property type="component" value="Unassembled WGS sequence"/>
</dbReference>
<evidence type="ECO:0000313" key="2">
    <source>
        <dbReference type="Proteomes" id="UP000238541"/>
    </source>
</evidence>
<name>A0A2S6FSJ6_9PSED</name>
<dbReference type="AlphaFoldDB" id="A0A2S6FSJ6"/>
<protein>
    <submittedName>
        <fullName evidence="1">Uncharacterized protein</fullName>
    </submittedName>
</protein>
<keyword evidence="2" id="KW-1185">Reference proteome</keyword>
<dbReference type="EMBL" id="NIRS01000001">
    <property type="protein sequence ID" value="PPK40397.1"/>
    <property type="molecule type" value="Genomic_DNA"/>
</dbReference>
<gene>
    <name evidence="1" type="ORF">CD175_02835</name>
</gene>
<proteinExistence type="predicted"/>
<reference evidence="2" key="1">
    <citation type="submission" date="2017-06" db="EMBL/GenBank/DDBJ databases">
        <authorList>
            <person name="Furmanczyk E.M."/>
        </authorList>
    </citation>
    <scope>NUCLEOTIDE SEQUENCE [LARGE SCALE GENOMIC DNA]</scope>
    <source>
        <strain evidence="2">AP3_16</strain>
    </source>
</reference>
<accession>A0A2S6FSJ6</accession>
<comment type="caution">
    <text evidence="1">The sequence shown here is derived from an EMBL/GenBank/DDBJ whole genome shotgun (WGS) entry which is preliminary data.</text>
</comment>